<reference evidence="4 5" key="1">
    <citation type="journal article" date="2017" name="Genome Announc.">
        <title>Complete Genome Sequences of Two Acetylene-Fermenting Pelobacter acetylenicus Strains.</title>
        <authorList>
            <person name="Sutton J.M."/>
            <person name="Baesman S.M."/>
            <person name="Fierst J.L."/>
            <person name="Poret-Peterson A.T."/>
            <person name="Oremland R.S."/>
            <person name="Dunlap D.S."/>
            <person name="Akob D.M."/>
        </authorList>
    </citation>
    <scope>NUCLEOTIDE SEQUENCE [LARGE SCALE GENOMIC DNA]</scope>
    <source>
        <strain evidence="4 5">SFB93</strain>
    </source>
</reference>
<protein>
    <recommendedName>
        <fullName evidence="3">Thioredoxin domain-containing protein</fullName>
    </recommendedName>
</protein>
<keyword evidence="1 2" id="KW-0732">Signal</keyword>
<evidence type="ECO:0000259" key="3">
    <source>
        <dbReference type="PROSITE" id="PS51352"/>
    </source>
</evidence>
<dbReference type="RefSeq" id="WP_072284401.1">
    <property type="nucleotide sequence ID" value="NZ_CP015519.1"/>
</dbReference>
<evidence type="ECO:0000313" key="4">
    <source>
        <dbReference type="EMBL" id="APG28371.1"/>
    </source>
</evidence>
<dbReference type="InterPro" id="IPR013766">
    <property type="entry name" value="Thioredoxin_domain"/>
</dbReference>
<dbReference type="PANTHER" id="PTHR15337:SF11">
    <property type="entry name" value="THIOREDOXIN DOMAIN-CONTAINING PROTEIN"/>
    <property type="match status" value="1"/>
</dbReference>
<dbReference type="KEGG" id="pef:A7E78_11225"/>
<dbReference type="Gene3D" id="3.40.30.10">
    <property type="entry name" value="Glutaredoxin"/>
    <property type="match status" value="1"/>
</dbReference>
<keyword evidence="5" id="KW-1185">Reference proteome</keyword>
<dbReference type="AlphaFoldDB" id="A0A1L3GQY7"/>
<feature type="signal peptide" evidence="2">
    <location>
        <begin position="1"/>
        <end position="21"/>
    </location>
</feature>
<dbReference type="OrthoDB" id="9811036at2"/>
<feature type="domain" description="Thioredoxin" evidence="3">
    <location>
        <begin position="11"/>
        <end position="142"/>
    </location>
</feature>
<proteinExistence type="predicted"/>
<sequence length="155" mass="18114">MKGIKLILIALAAIVTMTHFAAPVTAGEHGVHWLTYEQGLEKQRELKKPILLFFHLPYCYRCKNMERKVYKDSKVISFIDQHFIPVEVDLDKEKQTAKLFEVDYTPTHVFIAPDGSTVLREKDVIKKSRFERMLKYVAEGKYKIMTFDTYEKKAP</sequence>
<dbReference type="SUPFAM" id="SSF52833">
    <property type="entry name" value="Thioredoxin-like"/>
    <property type="match status" value="1"/>
</dbReference>
<dbReference type="STRING" id="1842532.A7E78_11225"/>
<dbReference type="PROSITE" id="PS51352">
    <property type="entry name" value="THIOREDOXIN_2"/>
    <property type="match status" value="1"/>
</dbReference>
<evidence type="ECO:0000256" key="2">
    <source>
        <dbReference type="SAM" id="SignalP"/>
    </source>
</evidence>
<dbReference type="Pfam" id="PF13899">
    <property type="entry name" value="Thioredoxin_7"/>
    <property type="match status" value="1"/>
</dbReference>
<dbReference type="PANTHER" id="PTHR15337">
    <property type="entry name" value="ANTERIOR GRADIENT PROTEIN-RELATED"/>
    <property type="match status" value="1"/>
</dbReference>
<dbReference type="EMBL" id="CP015519">
    <property type="protein sequence ID" value="APG28371.1"/>
    <property type="molecule type" value="Genomic_DNA"/>
</dbReference>
<dbReference type="Proteomes" id="UP000182517">
    <property type="component" value="Chromosome"/>
</dbReference>
<evidence type="ECO:0000256" key="1">
    <source>
        <dbReference type="ARBA" id="ARBA00022729"/>
    </source>
</evidence>
<gene>
    <name evidence="4" type="ORF">A7E78_11225</name>
</gene>
<organism evidence="4 5">
    <name type="scientific">Syntrophotalea acetylenivorans</name>
    <dbReference type="NCBI Taxonomy" id="1842532"/>
    <lineage>
        <taxon>Bacteria</taxon>
        <taxon>Pseudomonadati</taxon>
        <taxon>Thermodesulfobacteriota</taxon>
        <taxon>Desulfuromonadia</taxon>
        <taxon>Desulfuromonadales</taxon>
        <taxon>Syntrophotaleaceae</taxon>
        <taxon>Syntrophotalea</taxon>
    </lineage>
</organism>
<evidence type="ECO:0000313" key="5">
    <source>
        <dbReference type="Proteomes" id="UP000182517"/>
    </source>
</evidence>
<feature type="chain" id="PRO_5012588971" description="Thioredoxin domain-containing protein" evidence="2">
    <location>
        <begin position="22"/>
        <end position="155"/>
    </location>
</feature>
<dbReference type="InterPro" id="IPR036249">
    <property type="entry name" value="Thioredoxin-like_sf"/>
</dbReference>
<accession>A0A1L3GQY7</accession>
<dbReference type="InterPro" id="IPR051099">
    <property type="entry name" value="AGR/TXD"/>
</dbReference>
<name>A0A1L3GQY7_9BACT</name>